<evidence type="ECO:0000313" key="1">
    <source>
        <dbReference type="EMBL" id="OAQ24360.1"/>
    </source>
</evidence>
<dbReference type="AlphaFoldDB" id="A0A197JGU2"/>
<protein>
    <recommendedName>
        <fullName evidence="3">F-box domain-containing protein</fullName>
    </recommendedName>
</protein>
<evidence type="ECO:0000313" key="2">
    <source>
        <dbReference type="Proteomes" id="UP000078512"/>
    </source>
</evidence>
<name>A0A197JGU2_9FUNG</name>
<reference evidence="1 2" key="1">
    <citation type="submission" date="2016-05" db="EMBL/GenBank/DDBJ databases">
        <title>Genome sequencing reveals origins of a unique bacterial endosymbiosis in the earliest lineages of terrestrial Fungi.</title>
        <authorList>
            <consortium name="DOE Joint Genome Institute"/>
            <person name="Uehling J."/>
            <person name="Gryganskyi A."/>
            <person name="Hameed K."/>
            <person name="Tschaplinski T."/>
            <person name="Misztal P."/>
            <person name="Wu S."/>
            <person name="Desiro A."/>
            <person name="Vande Pol N."/>
            <person name="Du Z.-Y."/>
            <person name="Zienkiewicz A."/>
            <person name="Zienkiewicz K."/>
            <person name="Morin E."/>
            <person name="Tisserant E."/>
            <person name="Splivallo R."/>
            <person name="Hainaut M."/>
            <person name="Henrissat B."/>
            <person name="Ohm R."/>
            <person name="Kuo A."/>
            <person name="Yan J."/>
            <person name="Lipzen A."/>
            <person name="Nolan M."/>
            <person name="Labutti K."/>
            <person name="Barry K."/>
            <person name="Goldstein A."/>
            <person name="Labbe J."/>
            <person name="Schadt C."/>
            <person name="Tuskan G."/>
            <person name="Grigoriev I."/>
            <person name="Martin F."/>
            <person name="Vilgalys R."/>
            <person name="Bonito G."/>
        </authorList>
    </citation>
    <scope>NUCLEOTIDE SEQUENCE [LARGE SCALE GENOMIC DNA]</scope>
    <source>
        <strain evidence="1 2">AG-77</strain>
    </source>
</reference>
<gene>
    <name evidence="1" type="ORF">K457DRAFT_24228</name>
</gene>
<sequence length="338" mass="38415">MSTHPAFNSLVGALPLAGEVFLHREATWFLTSPIFECLQSLSIPAFDLDCYSRAMDRLRNLERIHFVFDDSSVVSDFEDDSVGSVSPELSEDAAQASKTNPLRALVTFVKDFSPRFKGRPKTVIWSDSAMRSDVHHIFPLVKIEILQILPPLKSPRFLNKDNFPQCLTHLASTDLAHVQEIVDILTLPNLWFKILCDNRQFLQRASLLSRESRPALTEHELMPLEDVIILGGRERLTTEIDDIPFAFSQTLRKIAVAVEGVFEEILCIGRGWVDLPVLMRLSINANLGRLVPDRDLFRHCPNLQRVLLSDKIKRYRYRGIVTCLPADLSRLESLNLRG</sequence>
<evidence type="ECO:0008006" key="3">
    <source>
        <dbReference type="Google" id="ProtNLM"/>
    </source>
</evidence>
<dbReference type="EMBL" id="KV442096">
    <property type="protein sequence ID" value="OAQ24360.1"/>
    <property type="molecule type" value="Genomic_DNA"/>
</dbReference>
<accession>A0A197JGU2</accession>
<organism evidence="1 2">
    <name type="scientific">Linnemannia elongata AG-77</name>
    <dbReference type="NCBI Taxonomy" id="1314771"/>
    <lineage>
        <taxon>Eukaryota</taxon>
        <taxon>Fungi</taxon>
        <taxon>Fungi incertae sedis</taxon>
        <taxon>Mucoromycota</taxon>
        <taxon>Mortierellomycotina</taxon>
        <taxon>Mortierellomycetes</taxon>
        <taxon>Mortierellales</taxon>
        <taxon>Mortierellaceae</taxon>
        <taxon>Linnemannia</taxon>
    </lineage>
</organism>
<keyword evidence="2" id="KW-1185">Reference proteome</keyword>
<dbReference type="OrthoDB" id="2369460at2759"/>
<proteinExistence type="predicted"/>
<dbReference type="Proteomes" id="UP000078512">
    <property type="component" value="Unassembled WGS sequence"/>
</dbReference>